<proteinExistence type="predicted"/>
<accession>A6IRB0</accession>
<dbReference type="AlphaFoldDB" id="A6IRB0"/>
<evidence type="ECO:0000313" key="2">
    <source>
        <dbReference type="Proteomes" id="UP000234681"/>
    </source>
</evidence>
<name>A6IRB0_RAT</name>
<sequence>MLSPLLPSVELSIYFSRRMGDFFF</sequence>
<dbReference type="EMBL" id="CH473967">
    <property type="protein sequence ID" value="EDM11263.1"/>
    <property type="molecule type" value="Genomic_DNA"/>
</dbReference>
<gene>
    <name evidence="1" type="primary">Iqcb1_predicted</name>
    <name evidence="1" type="ORF">rCG_52703</name>
</gene>
<feature type="non-terminal residue" evidence="1">
    <location>
        <position position="24"/>
    </location>
</feature>
<organism evidence="1 2">
    <name type="scientific">Rattus norvegicus</name>
    <name type="common">Rat</name>
    <dbReference type="NCBI Taxonomy" id="10116"/>
    <lineage>
        <taxon>Eukaryota</taxon>
        <taxon>Metazoa</taxon>
        <taxon>Chordata</taxon>
        <taxon>Craniata</taxon>
        <taxon>Vertebrata</taxon>
        <taxon>Euteleostomi</taxon>
        <taxon>Mammalia</taxon>
        <taxon>Eutheria</taxon>
        <taxon>Euarchontoglires</taxon>
        <taxon>Glires</taxon>
        <taxon>Rodentia</taxon>
        <taxon>Myomorpha</taxon>
        <taxon>Muroidea</taxon>
        <taxon>Muridae</taxon>
        <taxon>Murinae</taxon>
        <taxon>Rattus</taxon>
    </lineage>
</organism>
<evidence type="ECO:0000313" key="1">
    <source>
        <dbReference type="EMBL" id="EDM11263.1"/>
    </source>
</evidence>
<protein>
    <submittedName>
        <fullName evidence="1">IQ calmodulin-binding motif containing 1 (Predicted), isoform CRA_f</fullName>
    </submittedName>
</protein>
<reference evidence="2" key="1">
    <citation type="submission" date="2005-09" db="EMBL/GenBank/DDBJ databases">
        <authorList>
            <person name="Mural R.J."/>
            <person name="Li P.W."/>
            <person name="Adams M.D."/>
            <person name="Amanatides P.G."/>
            <person name="Baden-Tillson H."/>
            <person name="Barnstead M."/>
            <person name="Chin S.H."/>
            <person name="Dew I."/>
            <person name="Evans C.A."/>
            <person name="Ferriera S."/>
            <person name="Flanigan M."/>
            <person name="Fosler C."/>
            <person name="Glodek A."/>
            <person name="Gu Z."/>
            <person name="Holt R.A."/>
            <person name="Jennings D."/>
            <person name="Kraft C.L."/>
            <person name="Lu F."/>
            <person name="Nguyen T."/>
            <person name="Nusskern D.R."/>
            <person name="Pfannkoch C.M."/>
            <person name="Sitter C."/>
            <person name="Sutton G.G."/>
            <person name="Venter J.C."/>
            <person name="Wang Z."/>
            <person name="Woodage T."/>
            <person name="Zheng X.H."/>
            <person name="Zhong F."/>
        </authorList>
    </citation>
    <scope>NUCLEOTIDE SEQUENCE [LARGE SCALE GENOMIC DNA]</scope>
    <source>
        <strain>BN</strain>
        <strain evidence="2">Sprague-Dawley</strain>
    </source>
</reference>
<dbReference type="Proteomes" id="UP000234681">
    <property type="component" value="Chromosome 11"/>
</dbReference>